<accession>A0AAW0IVM8</accession>
<sequence length="118" mass="13002">MVRTRMRKSAPMSFGSGTRSVLGESVLGGDNLDSGANELPMATMGAISLMQVATRSRQCFMQRDLAEICRRVLTNDEHFATGYPISATLLSGRTSLHRVTNVEHRLLRRLIGFPINGH</sequence>
<comment type="caution">
    <text evidence="1">The sequence shown here is derived from an EMBL/GenBank/DDBJ whole genome shotgun (WGS) entry which is preliminary data.</text>
</comment>
<organism evidence="1 2">
    <name type="scientific">Quercus suber</name>
    <name type="common">Cork oak</name>
    <dbReference type="NCBI Taxonomy" id="58331"/>
    <lineage>
        <taxon>Eukaryota</taxon>
        <taxon>Viridiplantae</taxon>
        <taxon>Streptophyta</taxon>
        <taxon>Embryophyta</taxon>
        <taxon>Tracheophyta</taxon>
        <taxon>Spermatophyta</taxon>
        <taxon>Magnoliopsida</taxon>
        <taxon>eudicotyledons</taxon>
        <taxon>Gunneridae</taxon>
        <taxon>Pentapetalae</taxon>
        <taxon>rosids</taxon>
        <taxon>fabids</taxon>
        <taxon>Fagales</taxon>
        <taxon>Fagaceae</taxon>
        <taxon>Quercus</taxon>
    </lineage>
</organism>
<evidence type="ECO:0000313" key="1">
    <source>
        <dbReference type="EMBL" id="KAK7818412.1"/>
    </source>
</evidence>
<keyword evidence="2" id="KW-1185">Reference proteome</keyword>
<evidence type="ECO:0000313" key="2">
    <source>
        <dbReference type="Proteomes" id="UP000237347"/>
    </source>
</evidence>
<name>A0AAW0IVM8_QUESU</name>
<dbReference type="EMBL" id="PKMF04000831">
    <property type="protein sequence ID" value="KAK7818412.1"/>
    <property type="molecule type" value="Genomic_DNA"/>
</dbReference>
<dbReference type="Proteomes" id="UP000237347">
    <property type="component" value="Unassembled WGS sequence"/>
</dbReference>
<reference evidence="1 2" key="1">
    <citation type="journal article" date="2018" name="Sci. Data">
        <title>The draft genome sequence of cork oak.</title>
        <authorList>
            <person name="Ramos A.M."/>
            <person name="Usie A."/>
            <person name="Barbosa P."/>
            <person name="Barros P.M."/>
            <person name="Capote T."/>
            <person name="Chaves I."/>
            <person name="Simoes F."/>
            <person name="Abreu I."/>
            <person name="Carrasquinho I."/>
            <person name="Faro C."/>
            <person name="Guimaraes J.B."/>
            <person name="Mendonca D."/>
            <person name="Nobrega F."/>
            <person name="Rodrigues L."/>
            <person name="Saibo N.J.M."/>
            <person name="Varela M.C."/>
            <person name="Egas C."/>
            <person name="Matos J."/>
            <person name="Miguel C.M."/>
            <person name="Oliveira M.M."/>
            <person name="Ricardo C.P."/>
            <person name="Goncalves S."/>
        </authorList>
    </citation>
    <scope>NUCLEOTIDE SEQUENCE [LARGE SCALE GENOMIC DNA]</scope>
    <source>
        <strain evidence="2">cv. HL8</strain>
    </source>
</reference>
<gene>
    <name evidence="1" type="primary">KAO1_0</name>
    <name evidence="1" type="ORF">CFP56_041395</name>
</gene>
<dbReference type="AlphaFoldDB" id="A0AAW0IVM8"/>
<protein>
    <submittedName>
        <fullName evidence="1">Ent-kaurenoic acid oxidase 1</fullName>
    </submittedName>
</protein>
<proteinExistence type="predicted"/>